<dbReference type="Proteomes" id="UP000054843">
    <property type="component" value="Unassembled WGS sequence"/>
</dbReference>
<keyword evidence="3" id="KW-1185">Reference proteome</keyword>
<organism evidence="2 3">
    <name type="scientific">Trichinella papuae</name>
    <dbReference type="NCBI Taxonomy" id="268474"/>
    <lineage>
        <taxon>Eukaryota</taxon>
        <taxon>Metazoa</taxon>
        <taxon>Ecdysozoa</taxon>
        <taxon>Nematoda</taxon>
        <taxon>Enoplea</taxon>
        <taxon>Dorylaimia</taxon>
        <taxon>Trichinellida</taxon>
        <taxon>Trichinellidae</taxon>
        <taxon>Trichinella</taxon>
    </lineage>
</organism>
<name>A0A0V1M9E9_9BILA</name>
<reference evidence="2 3" key="1">
    <citation type="submission" date="2015-01" db="EMBL/GenBank/DDBJ databases">
        <title>Evolution of Trichinella species and genotypes.</title>
        <authorList>
            <person name="Korhonen P.K."/>
            <person name="Edoardo P."/>
            <person name="Giuseppe L.R."/>
            <person name="Gasser R.B."/>
        </authorList>
    </citation>
    <scope>NUCLEOTIDE SEQUENCE [LARGE SCALE GENOMIC DNA]</scope>
    <source>
        <strain evidence="2">ISS1980</strain>
    </source>
</reference>
<feature type="region of interest" description="Disordered" evidence="1">
    <location>
        <begin position="1"/>
        <end position="54"/>
    </location>
</feature>
<comment type="caution">
    <text evidence="2">The sequence shown here is derived from an EMBL/GenBank/DDBJ whole genome shotgun (WGS) entry which is preliminary data.</text>
</comment>
<dbReference type="EMBL" id="JYDO01000171">
    <property type="protein sequence ID" value="KRZ68223.1"/>
    <property type="molecule type" value="Genomic_DNA"/>
</dbReference>
<sequence>MHCKSVGRKKLPFSTVGRSPEKFENHCSNGSTPASSRKRHQRERGPLPNSQRLSSPSSLAYVQTKFLLESPFAEPLWGICFVGSWLCPQPLPTNLGSSWHLSASFWLFPQAFGSSFLQRHFVGAFRESSVRDECLFSPEIPQTCCSRIHAHYRFTGTSLFLKFAFPPLRRSL</sequence>
<gene>
    <name evidence="2" type="ORF">T10_3808</name>
</gene>
<evidence type="ECO:0000313" key="2">
    <source>
        <dbReference type="EMBL" id="KRZ68223.1"/>
    </source>
</evidence>
<feature type="compositionally biased region" description="Basic residues" evidence="1">
    <location>
        <begin position="1"/>
        <end position="11"/>
    </location>
</feature>
<evidence type="ECO:0000313" key="3">
    <source>
        <dbReference type="Proteomes" id="UP000054843"/>
    </source>
</evidence>
<proteinExistence type="predicted"/>
<accession>A0A0V1M9E9</accession>
<feature type="compositionally biased region" description="Polar residues" evidence="1">
    <location>
        <begin position="26"/>
        <end position="35"/>
    </location>
</feature>
<dbReference type="AlphaFoldDB" id="A0A0V1M9E9"/>
<evidence type="ECO:0000256" key="1">
    <source>
        <dbReference type="SAM" id="MobiDB-lite"/>
    </source>
</evidence>
<protein>
    <submittedName>
        <fullName evidence="2">Uncharacterized protein</fullName>
    </submittedName>
</protein>